<comment type="caution">
    <text evidence="5">The sequence shown here is derived from an EMBL/GenBank/DDBJ whole genome shotgun (WGS) entry which is preliminary data.</text>
</comment>
<organism evidence="5 6">
    <name type="scientific">Mesorhizobium waimense</name>
    <dbReference type="NCBI Taxonomy" id="1300307"/>
    <lineage>
        <taxon>Bacteria</taxon>
        <taxon>Pseudomonadati</taxon>
        <taxon>Pseudomonadota</taxon>
        <taxon>Alphaproteobacteria</taxon>
        <taxon>Hyphomicrobiales</taxon>
        <taxon>Phyllobacteriaceae</taxon>
        <taxon>Mesorhizobium</taxon>
    </lineage>
</organism>
<dbReference type="OrthoDB" id="2633250at2"/>
<keyword evidence="3" id="KW-0862">Zinc</keyword>
<evidence type="ECO:0000256" key="1">
    <source>
        <dbReference type="ARBA" id="ARBA00008853"/>
    </source>
</evidence>
<dbReference type="AlphaFoldDB" id="A0A3A5K518"/>
<comment type="cofactor">
    <cofactor evidence="3">
        <name>Zn(2+)</name>
        <dbReference type="ChEBI" id="CHEBI:29105"/>
    </cofactor>
    <text evidence="3">Binds 1 divalent metal cation per subunit.</text>
</comment>
<dbReference type="GO" id="GO:0004341">
    <property type="term" value="F:gluconolactonase activity"/>
    <property type="evidence" value="ECO:0007669"/>
    <property type="project" value="TreeGrafter"/>
</dbReference>
<dbReference type="PANTHER" id="PTHR10907:SF47">
    <property type="entry name" value="REGUCALCIN"/>
    <property type="match status" value="1"/>
</dbReference>
<feature type="binding site" evidence="3">
    <location>
        <position position="16"/>
    </location>
    <ligand>
        <name>a divalent metal cation</name>
        <dbReference type="ChEBI" id="CHEBI:60240"/>
    </ligand>
</feature>
<feature type="binding site" evidence="3">
    <location>
        <position position="99"/>
    </location>
    <ligand>
        <name>substrate</name>
    </ligand>
</feature>
<dbReference type="SUPFAM" id="SSF63829">
    <property type="entry name" value="Calcium-dependent phosphotriesterase"/>
    <property type="match status" value="1"/>
</dbReference>
<evidence type="ECO:0000259" key="4">
    <source>
        <dbReference type="Pfam" id="PF08450"/>
    </source>
</evidence>
<proteinExistence type="inferred from homology"/>
<protein>
    <submittedName>
        <fullName evidence="5">SMP-30/gluconolactonase/LRE family protein</fullName>
    </submittedName>
</protein>
<keyword evidence="6" id="KW-1185">Reference proteome</keyword>
<evidence type="ECO:0000256" key="2">
    <source>
        <dbReference type="PIRSR" id="PIRSR605511-1"/>
    </source>
</evidence>
<dbReference type="GO" id="GO:0005509">
    <property type="term" value="F:calcium ion binding"/>
    <property type="evidence" value="ECO:0007669"/>
    <property type="project" value="TreeGrafter"/>
</dbReference>
<feature type="domain" description="SMP-30/Gluconolactonase/LRE-like region" evidence="4">
    <location>
        <begin position="14"/>
        <end position="254"/>
    </location>
</feature>
<evidence type="ECO:0000256" key="3">
    <source>
        <dbReference type="PIRSR" id="PIRSR605511-2"/>
    </source>
</evidence>
<feature type="binding site" evidence="3">
    <location>
        <position position="147"/>
    </location>
    <ligand>
        <name>a divalent metal cation</name>
        <dbReference type="ChEBI" id="CHEBI:60240"/>
    </ligand>
</feature>
<dbReference type="RefSeq" id="WP_120018730.1">
    <property type="nucleotide sequence ID" value="NZ_QZWZ01000057.1"/>
</dbReference>
<name>A0A3A5K518_9HYPH</name>
<dbReference type="InterPro" id="IPR011042">
    <property type="entry name" value="6-blade_b-propeller_TolB-like"/>
</dbReference>
<feature type="binding site" evidence="3">
    <location>
        <position position="196"/>
    </location>
    <ligand>
        <name>a divalent metal cation</name>
        <dbReference type="ChEBI" id="CHEBI:60240"/>
    </ligand>
</feature>
<sequence>MSQLIEVLPVQMELGECPLWDHRRNRLYWVDIMRCTLFELDWLSRAMRTWPLPALGGGLALLGADEILVAAQTGLFRFSPASGQYQYFLHPEVGMPTNRLNEGKADPAGNFWIGSMSTLGRRPEGCLYLVSPAGETRRMLDGIHVPNALVFLPGDEVIFTDSHLKVIWRYNLDPHSRELGGRQVFADDTALESIPDGAVADTEGNIWNAKFGGGRIAVYGGQGRPADELLLPATQVTSCAFCGPDLDHLAVTTAKRLLDDEQRRAQTEAGNLFIFRPGATGLREPVCRM</sequence>
<dbReference type="GO" id="GO:0019853">
    <property type="term" value="P:L-ascorbic acid biosynthetic process"/>
    <property type="evidence" value="ECO:0007669"/>
    <property type="project" value="TreeGrafter"/>
</dbReference>
<feature type="binding site" evidence="3">
    <location>
        <position position="101"/>
    </location>
    <ligand>
        <name>substrate</name>
    </ligand>
</feature>
<dbReference type="EMBL" id="QZWZ01000057">
    <property type="protein sequence ID" value="RJT27862.1"/>
    <property type="molecule type" value="Genomic_DNA"/>
</dbReference>
<dbReference type="InterPro" id="IPR013658">
    <property type="entry name" value="SGL"/>
</dbReference>
<comment type="similarity">
    <text evidence="1">Belongs to the SMP-30/CGR1 family.</text>
</comment>
<dbReference type="Proteomes" id="UP000272706">
    <property type="component" value="Unassembled WGS sequence"/>
</dbReference>
<dbReference type="Gene3D" id="2.120.10.30">
    <property type="entry name" value="TolB, C-terminal domain"/>
    <property type="match status" value="1"/>
</dbReference>
<evidence type="ECO:0000313" key="5">
    <source>
        <dbReference type="EMBL" id="RJT27862.1"/>
    </source>
</evidence>
<dbReference type="PRINTS" id="PR01790">
    <property type="entry name" value="SMP30FAMILY"/>
</dbReference>
<reference evidence="5 6" key="1">
    <citation type="submission" date="2018-09" db="EMBL/GenBank/DDBJ databases">
        <title>Mesorhizobium carmichaelinearum sp. nov. isolated from Carmichaelinea spp. root nodules in New Zealand.</title>
        <authorList>
            <person name="De Meyer S.E."/>
        </authorList>
    </citation>
    <scope>NUCLEOTIDE SEQUENCE [LARGE SCALE GENOMIC DNA]</scope>
    <source>
        <strain evidence="5 6">ICMP19557</strain>
    </source>
</reference>
<evidence type="ECO:0000313" key="6">
    <source>
        <dbReference type="Proteomes" id="UP000272706"/>
    </source>
</evidence>
<feature type="active site" description="Proton donor/acceptor" evidence="2">
    <location>
        <position position="196"/>
    </location>
</feature>
<keyword evidence="3" id="KW-0479">Metal-binding</keyword>
<dbReference type="PANTHER" id="PTHR10907">
    <property type="entry name" value="REGUCALCIN"/>
    <property type="match status" value="1"/>
</dbReference>
<accession>A0A3A5K518</accession>
<dbReference type="InterPro" id="IPR005511">
    <property type="entry name" value="SMP-30"/>
</dbReference>
<dbReference type="Pfam" id="PF08450">
    <property type="entry name" value="SGL"/>
    <property type="match status" value="1"/>
</dbReference>
<gene>
    <name evidence="5" type="ORF">D3227_35200</name>
</gene>